<sequence>MRFYPVFRPSPLQSKGSSSNSVRRGTFPPPPPFSQRLVQSWQPSLQPYRVAEKKTPPSFEIAYDCWVMSFRQSLEGTPIKK</sequence>
<proteinExistence type="predicted"/>
<reference evidence="2 3" key="1">
    <citation type="submission" date="2021-06" db="EMBL/GenBank/DDBJ databases">
        <title>Caerostris extrusa draft genome.</title>
        <authorList>
            <person name="Kono N."/>
            <person name="Arakawa K."/>
        </authorList>
    </citation>
    <scope>NUCLEOTIDE SEQUENCE [LARGE SCALE GENOMIC DNA]</scope>
</reference>
<dbReference type="EMBL" id="BPLR01012167">
    <property type="protein sequence ID" value="GIY51826.1"/>
    <property type="molecule type" value="Genomic_DNA"/>
</dbReference>
<organism evidence="2 3">
    <name type="scientific">Caerostris extrusa</name>
    <name type="common">Bark spider</name>
    <name type="synonym">Caerostris bankana</name>
    <dbReference type="NCBI Taxonomy" id="172846"/>
    <lineage>
        <taxon>Eukaryota</taxon>
        <taxon>Metazoa</taxon>
        <taxon>Ecdysozoa</taxon>
        <taxon>Arthropoda</taxon>
        <taxon>Chelicerata</taxon>
        <taxon>Arachnida</taxon>
        <taxon>Araneae</taxon>
        <taxon>Araneomorphae</taxon>
        <taxon>Entelegynae</taxon>
        <taxon>Araneoidea</taxon>
        <taxon>Araneidae</taxon>
        <taxon>Caerostris</taxon>
    </lineage>
</organism>
<feature type="compositionally biased region" description="Polar residues" evidence="1">
    <location>
        <begin position="11"/>
        <end position="23"/>
    </location>
</feature>
<gene>
    <name evidence="2" type="ORF">CEXT_328421</name>
</gene>
<dbReference type="AlphaFoldDB" id="A0AAV4U258"/>
<evidence type="ECO:0000256" key="1">
    <source>
        <dbReference type="SAM" id="MobiDB-lite"/>
    </source>
</evidence>
<evidence type="ECO:0000313" key="3">
    <source>
        <dbReference type="Proteomes" id="UP001054945"/>
    </source>
</evidence>
<protein>
    <submittedName>
        <fullName evidence="2">Uncharacterized protein</fullName>
    </submittedName>
</protein>
<accession>A0AAV4U258</accession>
<dbReference type="Proteomes" id="UP001054945">
    <property type="component" value="Unassembled WGS sequence"/>
</dbReference>
<evidence type="ECO:0000313" key="2">
    <source>
        <dbReference type="EMBL" id="GIY51826.1"/>
    </source>
</evidence>
<feature type="region of interest" description="Disordered" evidence="1">
    <location>
        <begin position="1"/>
        <end position="33"/>
    </location>
</feature>
<comment type="caution">
    <text evidence="2">The sequence shown here is derived from an EMBL/GenBank/DDBJ whole genome shotgun (WGS) entry which is preliminary data.</text>
</comment>
<keyword evidence="3" id="KW-1185">Reference proteome</keyword>
<name>A0AAV4U258_CAEEX</name>